<accession>A0A1I6LHS2</accession>
<evidence type="ECO:0000313" key="3">
    <source>
        <dbReference type="Proteomes" id="UP000199062"/>
    </source>
</evidence>
<gene>
    <name evidence="2" type="ORF">SAMN05216559_2727</name>
</gene>
<keyword evidence="1" id="KW-1133">Transmembrane helix</keyword>
<feature type="transmembrane region" description="Helical" evidence="1">
    <location>
        <begin position="6"/>
        <end position="27"/>
    </location>
</feature>
<reference evidence="2 3" key="1">
    <citation type="submission" date="2016-10" db="EMBL/GenBank/DDBJ databases">
        <authorList>
            <person name="de Groot N.N."/>
        </authorList>
    </citation>
    <scope>NUCLEOTIDE SEQUENCE [LARGE SCALE GENOMIC DNA]</scope>
    <source>
        <strain evidence="2 3">CGMCC 1.10457</strain>
    </source>
</reference>
<dbReference type="GO" id="GO:0015385">
    <property type="term" value="F:sodium:proton antiporter activity"/>
    <property type="evidence" value="ECO:0007669"/>
    <property type="project" value="TreeGrafter"/>
</dbReference>
<keyword evidence="3" id="KW-1185">Reference proteome</keyword>
<protein>
    <submittedName>
        <fullName evidence="2">Multisubunit sodium/proton antiporter, MrpG subunit</fullName>
    </submittedName>
</protein>
<dbReference type="NCBIfam" id="NF009314">
    <property type="entry name" value="PRK12674.1-2"/>
    <property type="match status" value="1"/>
</dbReference>
<dbReference type="Proteomes" id="UP000199062">
    <property type="component" value="Unassembled WGS sequence"/>
</dbReference>
<dbReference type="Pfam" id="PF03334">
    <property type="entry name" value="PhaG_MnhG_YufB"/>
    <property type="match status" value="1"/>
</dbReference>
<sequence length="110" mass="11183">MAISEYAAVALVAGGAFFGLVAAVGLVRLPDVYTRTHAASKSDTLGAVLALGGVALVIDARLATVKAVFLLVFMFLTNPTAAHAIARAARDQGIDPWTTDDADADAGGEP</sequence>
<evidence type="ECO:0000313" key="2">
    <source>
        <dbReference type="EMBL" id="SFS03037.1"/>
    </source>
</evidence>
<dbReference type="PANTHER" id="PTHR34703:SF1">
    <property type="entry name" value="ANTIPORTER SUBUNIT MNHG2-RELATED"/>
    <property type="match status" value="1"/>
</dbReference>
<feature type="transmembrane region" description="Helical" evidence="1">
    <location>
        <begin position="48"/>
        <end position="76"/>
    </location>
</feature>
<dbReference type="AlphaFoldDB" id="A0A1I6LHS2"/>
<keyword evidence="1" id="KW-0812">Transmembrane</keyword>
<proteinExistence type="predicted"/>
<evidence type="ECO:0000256" key="1">
    <source>
        <dbReference type="SAM" id="Phobius"/>
    </source>
</evidence>
<dbReference type="RefSeq" id="WP_089817040.1">
    <property type="nucleotide sequence ID" value="NZ_FOZK01000002.1"/>
</dbReference>
<dbReference type="NCBIfam" id="TIGR01300">
    <property type="entry name" value="CPA3_mnhG_phaG"/>
    <property type="match status" value="1"/>
</dbReference>
<name>A0A1I6LHS2_9EURY</name>
<dbReference type="PANTHER" id="PTHR34703">
    <property type="entry name" value="ANTIPORTER SUBUNIT MNHG2-RELATED"/>
    <property type="match status" value="1"/>
</dbReference>
<dbReference type="InterPro" id="IPR005133">
    <property type="entry name" value="PhaG_MnhG_YufB"/>
</dbReference>
<dbReference type="EMBL" id="FOZK01000002">
    <property type="protein sequence ID" value="SFS03037.1"/>
    <property type="molecule type" value="Genomic_DNA"/>
</dbReference>
<dbReference type="STRING" id="767519.SAMN05216559_2727"/>
<organism evidence="2 3">
    <name type="scientific">Halomicrobium zhouii</name>
    <dbReference type="NCBI Taxonomy" id="767519"/>
    <lineage>
        <taxon>Archaea</taxon>
        <taxon>Methanobacteriati</taxon>
        <taxon>Methanobacteriota</taxon>
        <taxon>Stenosarchaea group</taxon>
        <taxon>Halobacteria</taxon>
        <taxon>Halobacteriales</taxon>
        <taxon>Haloarculaceae</taxon>
        <taxon>Halomicrobium</taxon>
    </lineage>
</organism>
<keyword evidence="1" id="KW-0472">Membrane</keyword>